<organism evidence="1 2">
    <name type="scientific">Parageobacillus thermantarcticus</name>
    <dbReference type="NCBI Taxonomy" id="186116"/>
    <lineage>
        <taxon>Bacteria</taxon>
        <taxon>Bacillati</taxon>
        <taxon>Bacillota</taxon>
        <taxon>Bacilli</taxon>
        <taxon>Bacillales</taxon>
        <taxon>Anoxybacillaceae</taxon>
        <taxon>Parageobacillus</taxon>
    </lineage>
</organism>
<gene>
    <name evidence="1" type="ORF">SAMN05192569_100123</name>
</gene>
<dbReference type="STRING" id="186116.SAMN05192569_100123"/>
<dbReference type="AlphaFoldDB" id="A0A1I0SH73"/>
<dbReference type="EMBL" id="FOJS01000001">
    <property type="protein sequence ID" value="SFA38096.1"/>
    <property type="molecule type" value="Genomic_DNA"/>
</dbReference>
<proteinExistence type="predicted"/>
<protein>
    <submittedName>
        <fullName evidence="1">Uncharacterized protein</fullName>
    </submittedName>
</protein>
<keyword evidence="2" id="KW-1185">Reference proteome</keyword>
<reference evidence="2" key="1">
    <citation type="submission" date="2016-10" db="EMBL/GenBank/DDBJ databases">
        <authorList>
            <person name="Varghese N."/>
            <person name="Submissions S."/>
        </authorList>
    </citation>
    <scope>NUCLEOTIDE SEQUENCE [LARGE SCALE GENOMIC DNA]</scope>
    <source>
        <strain evidence="2">M1</strain>
    </source>
</reference>
<evidence type="ECO:0000313" key="2">
    <source>
        <dbReference type="Proteomes" id="UP000198650"/>
    </source>
</evidence>
<sequence length="120" mass="13927">MIEYAMIALLGLSVFLFFISFFAKDDIKQIEEQLDHLTLSLAQETYQLKKRLQVLEEELLIRHEIAPNTASAHDSDRHASTSIKNRVFMLYKQGLSYEQIARETALTIEEVRMILRGLAR</sequence>
<dbReference type="Proteomes" id="UP000198650">
    <property type="component" value="Unassembled WGS sequence"/>
</dbReference>
<name>A0A1I0SH73_9BACL</name>
<evidence type="ECO:0000313" key="1">
    <source>
        <dbReference type="EMBL" id="SFA38096.1"/>
    </source>
</evidence>
<dbReference type="OrthoDB" id="2454584at2"/>
<dbReference type="RefSeq" id="WP_090947391.1">
    <property type="nucleotide sequence ID" value="NZ_FOJS01000001.1"/>
</dbReference>
<accession>A0A1I0SH73</accession>